<keyword evidence="3" id="KW-1185">Reference proteome</keyword>
<proteinExistence type="predicted"/>
<comment type="caution">
    <text evidence="2">The sequence shown here is derived from an EMBL/GenBank/DDBJ whole genome shotgun (WGS) entry which is preliminary data.</text>
</comment>
<evidence type="ECO:0000256" key="1">
    <source>
        <dbReference type="SAM" id="SignalP"/>
    </source>
</evidence>
<dbReference type="Gene3D" id="2.40.50.320">
    <property type="entry name" value="Copper binding periplasmic protein CusF"/>
    <property type="match status" value="1"/>
</dbReference>
<keyword evidence="1" id="KW-0732">Signal</keyword>
<dbReference type="EMBL" id="JAAMRR010001561">
    <property type="protein sequence ID" value="NGX99359.1"/>
    <property type="molecule type" value="Genomic_DNA"/>
</dbReference>
<evidence type="ECO:0000313" key="3">
    <source>
        <dbReference type="Proteomes" id="UP000480266"/>
    </source>
</evidence>
<protein>
    <submittedName>
        <fullName evidence="2">Copper-binding protein</fullName>
    </submittedName>
</protein>
<reference evidence="2" key="1">
    <citation type="submission" date="2020-02" db="EMBL/GenBank/DDBJ databases">
        <title>Draft genome sequence of Candidatus Afipia apatlaquensis IBT-C3, a potential strain for decolorization of textile dyes.</title>
        <authorList>
            <person name="Sanchez-Reyes A."/>
            <person name="Breton-Deval L."/>
            <person name="Mangelson H."/>
            <person name="Sanchez-Flores A."/>
        </authorList>
    </citation>
    <scope>NUCLEOTIDE SEQUENCE [LARGE SCALE GENOMIC DNA]</scope>
    <source>
        <strain evidence="2">IBT-C3</strain>
    </source>
</reference>
<sequence>MKINKIAAAALALSFAFAASAVAQAAMVNGEVKKIDESAGKITLKHGPIKSLDMDEDGMTMVFRVQDPAMLKQVKVGDKVQFEAERATAGITITKMQKGK</sequence>
<dbReference type="InterPro" id="IPR042230">
    <property type="entry name" value="CusF_sf"/>
</dbReference>
<dbReference type="AlphaFoldDB" id="A0A7C9RK58"/>
<gene>
    <name evidence="2" type="ORF">G4V63_30430</name>
</gene>
<name>A0A7C9RK58_9BRAD</name>
<evidence type="ECO:0000313" key="2">
    <source>
        <dbReference type="EMBL" id="NGX99359.1"/>
    </source>
</evidence>
<dbReference type="Proteomes" id="UP000480266">
    <property type="component" value="Unassembled WGS sequence"/>
</dbReference>
<feature type="signal peptide" evidence="1">
    <location>
        <begin position="1"/>
        <end position="25"/>
    </location>
</feature>
<feature type="chain" id="PRO_5028828367" evidence="1">
    <location>
        <begin position="26"/>
        <end position="100"/>
    </location>
</feature>
<dbReference type="InterPro" id="IPR021647">
    <property type="entry name" value="CusF_Ec"/>
</dbReference>
<dbReference type="Pfam" id="PF11604">
    <property type="entry name" value="CusF_Ec"/>
    <property type="match status" value="1"/>
</dbReference>
<accession>A0A7C9RK58</accession>
<organism evidence="2 3">
    <name type="scientific">Candidatus Afipia apatlaquensis</name>
    <dbReference type="NCBI Taxonomy" id="2712852"/>
    <lineage>
        <taxon>Bacteria</taxon>
        <taxon>Pseudomonadati</taxon>
        <taxon>Pseudomonadota</taxon>
        <taxon>Alphaproteobacteria</taxon>
        <taxon>Hyphomicrobiales</taxon>
        <taxon>Nitrobacteraceae</taxon>
        <taxon>Afipia</taxon>
    </lineage>
</organism>